<keyword evidence="1" id="KW-0812">Transmembrane</keyword>
<protein>
    <recommendedName>
        <fullName evidence="6">DUF3592 domain-containing protein</fullName>
    </recommendedName>
</protein>
<organism evidence="3 5">
    <name type="scientific">Agathobacter rectalis</name>
    <dbReference type="NCBI Taxonomy" id="39491"/>
    <lineage>
        <taxon>Bacteria</taxon>
        <taxon>Bacillati</taxon>
        <taxon>Bacillota</taxon>
        <taxon>Clostridia</taxon>
        <taxon>Lachnospirales</taxon>
        <taxon>Lachnospiraceae</taxon>
        <taxon>Agathobacter</taxon>
    </lineage>
</organism>
<evidence type="ECO:0000256" key="1">
    <source>
        <dbReference type="SAM" id="Phobius"/>
    </source>
</evidence>
<keyword evidence="1" id="KW-1133">Transmembrane helix</keyword>
<reference evidence="4 5" key="1">
    <citation type="submission" date="2018-08" db="EMBL/GenBank/DDBJ databases">
        <title>A genome reference for cultivated species of the human gut microbiota.</title>
        <authorList>
            <person name="Zou Y."/>
            <person name="Xue W."/>
            <person name="Luo G."/>
        </authorList>
    </citation>
    <scope>NUCLEOTIDE SEQUENCE [LARGE SCALE GENOMIC DNA]</scope>
    <source>
        <strain evidence="3 5">AM29-10</strain>
        <strain evidence="2 4">AM47-6BH</strain>
    </source>
</reference>
<dbReference type="RefSeq" id="WP_117998092.1">
    <property type="nucleotide sequence ID" value="NZ_DAWECY010000010.1"/>
</dbReference>
<comment type="caution">
    <text evidence="3">The sequence shown here is derived from an EMBL/GenBank/DDBJ whole genome shotgun (WGS) entry which is preliminary data.</text>
</comment>
<feature type="transmembrane region" description="Helical" evidence="1">
    <location>
        <begin position="133"/>
        <end position="152"/>
    </location>
</feature>
<proteinExistence type="predicted"/>
<evidence type="ECO:0000313" key="3">
    <source>
        <dbReference type="EMBL" id="RHE30839.1"/>
    </source>
</evidence>
<sequence>MNIVGCILFVIAGIIAIKVSGVTKKQGLSDYSKCNTAIGKVTHTEDCCGDRWIVYFTDDSGRKQVGMDDIIAASSFSNKYKGPTSGTDEKVYYYPRTDNSIYRINQDSVDYYIHFCNEDLYELQRHVANRTDIMGKIIGSCLIFAALLILIFG</sequence>
<dbReference type="EMBL" id="QSES01000057">
    <property type="protein sequence ID" value="RGZ87877.1"/>
    <property type="molecule type" value="Genomic_DNA"/>
</dbReference>
<name>A0A414IQX1_9FIRM</name>
<keyword evidence="1" id="KW-0472">Membrane</keyword>
<accession>A0A414IQX1</accession>
<evidence type="ECO:0000313" key="5">
    <source>
        <dbReference type="Proteomes" id="UP000285290"/>
    </source>
</evidence>
<evidence type="ECO:0008006" key="6">
    <source>
        <dbReference type="Google" id="ProtNLM"/>
    </source>
</evidence>
<dbReference type="Proteomes" id="UP000285290">
    <property type="component" value="Unassembled WGS sequence"/>
</dbReference>
<gene>
    <name evidence="3" type="ORF">DW753_12835</name>
    <name evidence="2" type="ORF">DW967_16995</name>
</gene>
<dbReference type="AlphaFoldDB" id="A0A414IQX1"/>
<dbReference type="EMBL" id="QSKC01000020">
    <property type="protein sequence ID" value="RHE30839.1"/>
    <property type="molecule type" value="Genomic_DNA"/>
</dbReference>
<evidence type="ECO:0000313" key="4">
    <source>
        <dbReference type="Proteomes" id="UP000283721"/>
    </source>
</evidence>
<dbReference type="Proteomes" id="UP000283721">
    <property type="component" value="Unassembled WGS sequence"/>
</dbReference>
<evidence type="ECO:0000313" key="2">
    <source>
        <dbReference type="EMBL" id="RGZ87877.1"/>
    </source>
</evidence>